<evidence type="ECO:0000313" key="4">
    <source>
        <dbReference type="Proteomes" id="UP000193355"/>
    </source>
</evidence>
<dbReference type="PANTHER" id="PTHR11927">
    <property type="entry name" value="GALACTOSIDE 2-L-FUCOSYLTRANSFERASE"/>
    <property type="match status" value="1"/>
</dbReference>
<organism evidence="3 4">
    <name type="scientific">Dethiosulfovibrio salsuginis</name>
    <dbReference type="NCBI Taxonomy" id="561720"/>
    <lineage>
        <taxon>Bacteria</taxon>
        <taxon>Thermotogati</taxon>
        <taxon>Synergistota</taxon>
        <taxon>Synergistia</taxon>
        <taxon>Synergistales</taxon>
        <taxon>Dethiosulfovibrionaceae</taxon>
        <taxon>Dethiosulfovibrio</taxon>
    </lineage>
</organism>
<sequence>MTRKLRRWGVWGMDKNMPEVLVEPFPPALVPLCEMLSEKPSHLFVDGYWQSEKYFSRHSEVIRSDFRLMEESAAFLTWKKRILSESSPSVSVHVRRGDYVTDSSANRVHGVLPIEYYVRSKEILNAISDDLVFYVFTDDPVWVRDNLCLGDNTVYVSGQDLKDYEELALMSCCDHHVVANSSFSWWGAWLGQESSTVTIAPGRWFRKMDSSNIIPDNWTKIWT</sequence>
<dbReference type="AlphaFoldDB" id="A0A1X7K6B6"/>
<protein>
    <submittedName>
        <fullName evidence="3">Glycosyl transferase family 11</fullName>
    </submittedName>
</protein>
<dbReference type="Pfam" id="PF01531">
    <property type="entry name" value="Glyco_transf_11"/>
    <property type="match status" value="1"/>
</dbReference>
<dbReference type="STRING" id="561720.SAMN06275492_1212"/>
<keyword evidence="2 3" id="KW-0808">Transferase</keyword>
<name>A0A1X7K6B6_9BACT</name>
<keyword evidence="4" id="KW-1185">Reference proteome</keyword>
<accession>A0A1X7K6B6</accession>
<keyword evidence="1" id="KW-0328">Glycosyltransferase</keyword>
<evidence type="ECO:0000256" key="2">
    <source>
        <dbReference type="ARBA" id="ARBA00022679"/>
    </source>
</evidence>
<proteinExistence type="predicted"/>
<reference evidence="4" key="1">
    <citation type="submission" date="2017-04" db="EMBL/GenBank/DDBJ databases">
        <authorList>
            <person name="Varghese N."/>
            <person name="Submissions S."/>
        </authorList>
    </citation>
    <scope>NUCLEOTIDE SEQUENCE [LARGE SCALE GENOMIC DNA]</scope>
    <source>
        <strain evidence="4">USBA 82</strain>
    </source>
</reference>
<dbReference type="GO" id="GO:0005975">
    <property type="term" value="P:carbohydrate metabolic process"/>
    <property type="evidence" value="ECO:0007669"/>
    <property type="project" value="InterPro"/>
</dbReference>
<dbReference type="Proteomes" id="UP000193355">
    <property type="component" value="Unassembled WGS sequence"/>
</dbReference>
<dbReference type="InterPro" id="IPR002516">
    <property type="entry name" value="Glyco_trans_11"/>
</dbReference>
<evidence type="ECO:0000256" key="1">
    <source>
        <dbReference type="ARBA" id="ARBA00022676"/>
    </source>
</evidence>
<dbReference type="EMBL" id="FXBB01000021">
    <property type="protein sequence ID" value="SMG35888.1"/>
    <property type="molecule type" value="Genomic_DNA"/>
</dbReference>
<dbReference type="GO" id="GO:0008107">
    <property type="term" value="F:galactoside 2-alpha-L-fucosyltransferase activity"/>
    <property type="evidence" value="ECO:0007669"/>
    <property type="project" value="InterPro"/>
</dbReference>
<gene>
    <name evidence="3" type="ORF">SAMN06275492_1212</name>
</gene>
<dbReference type="CDD" id="cd11301">
    <property type="entry name" value="Fut1_Fut2_like"/>
    <property type="match status" value="1"/>
</dbReference>
<evidence type="ECO:0000313" key="3">
    <source>
        <dbReference type="EMBL" id="SMG35888.1"/>
    </source>
</evidence>
<dbReference type="GO" id="GO:0016020">
    <property type="term" value="C:membrane"/>
    <property type="evidence" value="ECO:0007669"/>
    <property type="project" value="InterPro"/>
</dbReference>
<dbReference type="PANTHER" id="PTHR11927:SF9">
    <property type="entry name" value="L-FUCOSYLTRANSFERASE"/>
    <property type="match status" value="1"/>
</dbReference>